<dbReference type="InterPro" id="IPR009057">
    <property type="entry name" value="Homeodomain-like_sf"/>
</dbReference>
<dbReference type="InterPro" id="IPR001647">
    <property type="entry name" value="HTH_TetR"/>
</dbReference>
<dbReference type="PANTHER" id="PTHR47506:SF1">
    <property type="entry name" value="HTH-TYPE TRANSCRIPTIONAL REGULATOR YJDC"/>
    <property type="match status" value="1"/>
</dbReference>
<keyword evidence="1" id="KW-0805">Transcription regulation</keyword>
<dbReference type="PROSITE" id="PS50977">
    <property type="entry name" value="HTH_TETR_2"/>
    <property type="match status" value="1"/>
</dbReference>
<name>A0ABQ5Z6F8_9SPHN</name>
<evidence type="ECO:0000256" key="1">
    <source>
        <dbReference type="ARBA" id="ARBA00023015"/>
    </source>
</evidence>
<dbReference type="Proteomes" id="UP001156703">
    <property type="component" value="Unassembled WGS sequence"/>
</dbReference>
<accession>A0ABQ5Z6F8</accession>
<dbReference type="Gene3D" id="1.10.357.10">
    <property type="entry name" value="Tetracycline Repressor, domain 2"/>
    <property type="match status" value="1"/>
</dbReference>
<dbReference type="InterPro" id="IPR036271">
    <property type="entry name" value="Tet_transcr_reg_TetR-rel_C_sf"/>
</dbReference>
<feature type="domain" description="HTH tetR-type" evidence="5">
    <location>
        <begin position="6"/>
        <end position="66"/>
    </location>
</feature>
<keyword evidence="3" id="KW-0804">Transcription</keyword>
<comment type="caution">
    <text evidence="6">The sequence shown here is derived from an EMBL/GenBank/DDBJ whole genome shotgun (WGS) entry which is preliminary data.</text>
</comment>
<dbReference type="RefSeq" id="WP_051676539.1">
    <property type="nucleotide sequence ID" value="NZ_BSOO01000024.1"/>
</dbReference>
<reference evidence="7" key="1">
    <citation type="journal article" date="2019" name="Int. J. Syst. Evol. Microbiol.">
        <title>The Global Catalogue of Microorganisms (GCM) 10K type strain sequencing project: providing services to taxonomists for standard genome sequencing and annotation.</title>
        <authorList>
            <consortium name="The Broad Institute Genomics Platform"/>
            <consortium name="The Broad Institute Genome Sequencing Center for Infectious Disease"/>
            <person name="Wu L."/>
            <person name="Ma J."/>
        </authorList>
    </citation>
    <scope>NUCLEOTIDE SEQUENCE [LARGE SCALE GENOMIC DNA]</scope>
    <source>
        <strain evidence="7">NBRC 102146</strain>
    </source>
</reference>
<dbReference type="PANTHER" id="PTHR47506">
    <property type="entry name" value="TRANSCRIPTIONAL REGULATORY PROTEIN"/>
    <property type="match status" value="1"/>
</dbReference>
<evidence type="ECO:0000256" key="3">
    <source>
        <dbReference type="ARBA" id="ARBA00023163"/>
    </source>
</evidence>
<organism evidence="6 7">
    <name type="scientific">Sphingomonas astaxanthinifaciens DSM 22298</name>
    <dbReference type="NCBI Taxonomy" id="1123267"/>
    <lineage>
        <taxon>Bacteria</taxon>
        <taxon>Pseudomonadati</taxon>
        <taxon>Pseudomonadota</taxon>
        <taxon>Alphaproteobacteria</taxon>
        <taxon>Sphingomonadales</taxon>
        <taxon>Sphingomonadaceae</taxon>
        <taxon>Sphingomonas</taxon>
    </lineage>
</organism>
<dbReference type="Pfam" id="PF00440">
    <property type="entry name" value="TetR_N"/>
    <property type="match status" value="1"/>
</dbReference>
<gene>
    <name evidence="6" type="ORF">GCM10007925_20740</name>
</gene>
<dbReference type="SUPFAM" id="SSF46689">
    <property type="entry name" value="Homeodomain-like"/>
    <property type="match status" value="1"/>
</dbReference>
<keyword evidence="2 4" id="KW-0238">DNA-binding</keyword>
<dbReference type="SUPFAM" id="SSF48498">
    <property type="entry name" value="Tetracyclin repressor-like, C-terminal domain"/>
    <property type="match status" value="1"/>
</dbReference>
<evidence type="ECO:0000256" key="4">
    <source>
        <dbReference type="PROSITE-ProRule" id="PRU00335"/>
    </source>
</evidence>
<proteinExistence type="predicted"/>
<dbReference type="PRINTS" id="PR00455">
    <property type="entry name" value="HTHTETR"/>
</dbReference>
<dbReference type="EMBL" id="BSOO01000024">
    <property type="protein sequence ID" value="GLR48359.1"/>
    <property type="molecule type" value="Genomic_DNA"/>
</dbReference>
<evidence type="ECO:0000313" key="7">
    <source>
        <dbReference type="Proteomes" id="UP001156703"/>
    </source>
</evidence>
<sequence>MVRAAEAKRAAIVEAAAEQFHHGGIQGTALADVARAAAVAPGNMFTYFRTKDALSEAVAERWTKRVTAIVGELDAATPDPLARIRLFLDRSRDNAPAYAKRGCPLAMLSRDFRQLSLAAEPAAEPFRVLTGWLTDQLQAAADPRAERHARFLLATLQGAFVLAHAEGDAGQVEDMVDELQNWLGALGLGKATPTA</sequence>
<protein>
    <submittedName>
        <fullName evidence="6">TetR family transcriptional regulator</fullName>
    </submittedName>
</protein>
<evidence type="ECO:0000256" key="2">
    <source>
        <dbReference type="ARBA" id="ARBA00023125"/>
    </source>
</evidence>
<evidence type="ECO:0000313" key="6">
    <source>
        <dbReference type="EMBL" id="GLR48359.1"/>
    </source>
</evidence>
<keyword evidence="7" id="KW-1185">Reference proteome</keyword>
<evidence type="ECO:0000259" key="5">
    <source>
        <dbReference type="PROSITE" id="PS50977"/>
    </source>
</evidence>
<feature type="DNA-binding region" description="H-T-H motif" evidence="4">
    <location>
        <begin position="29"/>
        <end position="48"/>
    </location>
</feature>